<dbReference type="InterPro" id="IPR038973">
    <property type="entry name" value="MutL/Mlh/Pms-like"/>
</dbReference>
<dbReference type="PANTHER" id="PTHR10073:SF12">
    <property type="entry name" value="DNA MISMATCH REPAIR PROTEIN MLH1"/>
    <property type="match status" value="1"/>
</dbReference>
<evidence type="ECO:0000313" key="5">
    <source>
        <dbReference type="EMBL" id="VDK55706.1"/>
    </source>
</evidence>
<dbReference type="Pfam" id="PF16413">
    <property type="entry name" value="Mlh1_C"/>
    <property type="match status" value="1"/>
</dbReference>
<dbReference type="FunFam" id="3.30.230.10:FF:000164">
    <property type="entry name" value="MLH (MutL Homolog) family"/>
    <property type="match status" value="1"/>
</dbReference>
<dbReference type="GO" id="GO:0030983">
    <property type="term" value="F:mismatched DNA binding"/>
    <property type="evidence" value="ECO:0007669"/>
    <property type="project" value="InterPro"/>
</dbReference>
<reference evidence="5 6" key="1">
    <citation type="submission" date="2018-11" db="EMBL/GenBank/DDBJ databases">
        <authorList>
            <consortium name="Pathogen Informatics"/>
        </authorList>
    </citation>
    <scope>NUCLEOTIDE SEQUENCE [LARGE SCALE GENOMIC DNA]</scope>
</reference>
<keyword evidence="2" id="KW-0227">DNA damage</keyword>
<sequence length="598" mass="66933">MSDGHITGDIRSSAGLKGTVVTAEELFYNTPCRRRALKYPADEMNRIADVVIRYAIHNPSVSFTMRRCGSGNDFRTTGDGDQFKVIASLHGSNAAKNLITLDREDEKLFYSLKGCMARPSASCTAPSLQSKQNRQKIFYLFINNRSVECAQLKQALDVVFAAQNTFSTFIMLSLQIAPNRIDVNVHPTKATVFFLEQDAIIASIQDYIESLIQNSSDSCSVPTITPYMGTSSAVYDGPTFIEFPTMSSTASSSSKKRYPAEVPEHLGGPPPPSSRAPLSSGSTSSFENNQSQPANASSSPATKKVYAHQLVRTDVNERRLEEFTIKSESQSLSQVEMVAADGVLNDSIASEGIMDPEWREFDFDSLKAMRKEICDNASLSLRNLFKEHTFIGTIDQNRSLIQHSTSIYLIDTKQIFMNFFYQLLVLSFGNFGSFKLSESAPIAELFLIGNEEENEENAKKYADFLVENREMLNDYFCLRITSDGAVETIPSLIDGYVPQLEGLPTLISSLVYDVDWEQEQTCFTGICWALANFFCVHEEYCKGEQLSGLDADCLPWKRVFSDLLFPALKTNFVPPESLKSRVRRLVDLYDLYKVFERC</sequence>
<feature type="domain" description="DNA mismatch repair protein S5" evidence="4">
    <location>
        <begin position="86"/>
        <end position="213"/>
    </location>
</feature>
<dbReference type="InterPro" id="IPR020568">
    <property type="entry name" value="Ribosomal_Su5_D2-typ_SF"/>
</dbReference>
<dbReference type="SMART" id="SM01340">
    <property type="entry name" value="DNA_mis_repair"/>
    <property type="match status" value="1"/>
</dbReference>
<dbReference type="GO" id="GO:0006298">
    <property type="term" value="P:mismatch repair"/>
    <property type="evidence" value="ECO:0007669"/>
    <property type="project" value="InterPro"/>
</dbReference>
<keyword evidence="6" id="KW-1185">Reference proteome</keyword>
<dbReference type="SUPFAM" id="SSF55874">
    <property type="entry name" value="ATPase domain of HSP90 chaperone/DNA topoisomerase II/histidine kinase"/>
    <property type="match status" value="1"/>
</dbReference>
<dbReference type="InterPro" id="IPR036890">
    <property type="entry name" value="HATPase_C_sf"/>
</dbReference>
<evidence type="ECO:0000313" key="6">
    <source>
        <dbReference type="Proteomes" id="UP000267096"/>
    </source>
</evidence>
<dbReference type="InterPro" id="IPR032189">
    <property type="entry name" value="Mlh1_C"/>
</dbReference>
<dbReference type="PANTHER" id="PTHR10073">
    <property type="entry name" value="DNA MISMATCH REPAIR PROTEIN MLH, PMS, MUTL"/>
    <property type="match status" value="1"/>
</dbReference>
<dbReference type="SUPFAM" id="SSF54211">
    <property type="entry name" value="Ribosomal protein S5 domain 2-like"/>
    <property type="match status" value="1"/>
</dbReference>
<dbReference type="GO" id="GO:0140664">
    <property type="term" value="F:ATP-dependent DNA damage sensor activity"/>
    <property type="evidence" value="ECO:0007669"/>
    <property type="project" value="InterPro"/>
</dbReference>
<dbReference type="InterPro" id="IPR014721">
    <property type="entry name" value="Ribsml_uS5_D2-typ_fold_subgr"/>
</dbReference>
<protein>
    <recommendedName>
        <fullName evidence="4">DNA mismatch repair protein S5 domain-containing protein</fullName>
    </recommendedName>
</protein>
<evidence type="ECO:0000256" key="1">
    <source>
        <dbReference type="ARBA" id="ARBA00006082"/>
    </source>
</evidence>
<feature type="compositionally biased region" description="Low complexity" evidence="3">
    <location>
        <begin position="275"/>
        <end position="301"/>
    </location>
</feature>
<accession>A0A3P6QYM4</accession>
<proteinExistence type="inferred from homology"/>
<dbReference type="InterPro" id="IPR013507">
    <property type="entry name" value="DNA_mismatch_S5_2-like"/>
</dbReference>
<dbReference type="OrthoDB" id="10263226at2759"/>
<evidence type="ECO:0000256" key="3">
    <source>
        <dbReference type="SAM" id="MobiDB-lite"/>
    </source>
</evidence>
<dbReference type="EMBL" id="UYRR01032459">
    <property type="protein sequence ID" value="VDK55706.1"/>
    <property type="molecule type" value="Genomic_DNA"/>
</dbReference>
<dbReference type="Gene3D" id="3.30.565.10">
    <property type="entry name" value="Histidine kinase-like ATPase, C-terminal domain"/>
    <property type="match status" value="1"/>
</dbReference>
<dbReference type="GO" id="GO:0016887">
    <property type="term" value="F:ATP hydrolysis activity"/>
    <property type="evidence" value="ECO:0007669"/>
    <property type="project" value="InterPro"/>
</dbReference>
<evidence type="ECO:0000259" key="4">
    <source>
        <dbReference type="SMART" id="SM01340"/>
    </source>
</evidence>
<organism evidence="5 6">
    <name type="scientific">Anisakis simplex</name>
    <name type="common">Herring worm</name>
    <dbReference type="NCBI Taxonomy" id="6269"/>
    <lineage>
        <taxon>Eukaryota</taxon>
        <taxon>Metazoa</taxon>
        <taxon>Ecdysozoa</taxon>
        <taxon>Nematoda</taxon>
        <taxon>Chromadorea</taxon>
        <taxon>Rhabditida</taxon>
        <taxon>Spirurina</taxon>
        <taxon>Ascaridomorpha</taxon>
        <taxon>Ascaridoidea</taxon>
        <taxon>Anisakidae</taxon>
        <taxon>Anisakis</taxon>
        <taxon>Anisakis simplex complex</taxon>
    </lineage>
</organism>
<dbReference type="AlphaFoldDB" id="A0A3P6QYM4"/>
<comment type="similarity">
    <text evidence="1">Belongs to the DNA mismatch repair MutL/HexB family.</text>
</comment>
<name>A0A3P6QYM4_ANISI</name>
<dbReference type="GO" id="GO:0005524">
    <property type="term" value="F:ATP binding"/>
    <property type="evidence" value="ECO:0007669"/>
    <property type="project" value="InterPro"/>
</dbReference>
<evidence type="ECO:0000256" key="2">
    <source>
        <dbReference type="ARBA" id="ARBA00022763"/>
    </source>
</evidence>
<dbReference type="GO" id="GO:0032389">
    <property type="term" value="C:MutLalpha complex"/>
    <property type="evidence" value="ECO:0007669"/>
    <property type="project" value="TreeGrafter"/>
</dbReference>
<gene>
    <name evidence="5" type="ORF">ASIM_LOCUS15644</name>
</gene>
<feature type="region of interest" description="Disordered" evidence="3">
    <location>
        <begin position="246"/>
        <end position="303"/>
    </location>
</feature>
<dbReference type="Pfam" id="PF01119">
    <property type="entry name" value="DNA_mis_repair"/>
    <property type="match status" value="1"/>
</dbReference>
<dbReference type="Proteomes" id="UP000267096">
    <property type="component" value="Unassembled WGS sequence"/>
</dbReference>
<dbReference type="Gene3D" id="3.30.230.10">
    <property type="match status" value="1"/>
</dbReference>